<protein>
    <submittedName>
        <fullName evidence="4">Uncharacterized protein</fullName>
    </submittedName>
</protein>
<dbReference type="SMR" id="A0A3B6PTS4"/>
<dbReference type="InterPro" id="IPR023213">
    <property type="entry name" value="CAT-like_dom_sf"/>
</dbReference>
<dbReference type="Gramene" id="TraesCS6B03G1269400.1">
    <property type="protein sequence ID" value="TraesCS6B03G1269400.1.CDS"/>
    <property type="gene ID" value="TraesCS6B03G1269400"/>
</dbReference>
<sequence length="360" mass="39454">MAATPATPQVHIESVQTGLPTRAVEPDRTRYIAVPAPPLPETALQRRLRVVLYYSADDHAPWEEGIWVRESLGEALCFFPEMAGRLRRRADGDGSWEVKLNDAGVRFQQATVEMSMEDFLADKDRARKEAALAPWVDVSAEDPDMCSLLFMQLNWFQDGGYAMGVSCTVLLCDPLSLARFLLKWARTHKEIKEQNKLVLRPIMQYMAYFERPEICCRRIRSLPIDSVAADGAHAQTVLFRTAAGSATGDLRTLAAACIDQASEELKVDRVSPFTLVVAPRDSARGATTVETSVTADGLKKGGAGHALEAAGWSELRLEEVTLRGVKPVHVSYRIAAGGDEGLVVVMPDGDGFLVTATIPE</sequence>
<keyword evidence="3" id="KW-0012">Acyltransferase</keyword>
<accession>A0A3B6PTS4</accession>
<comment type="similarity">
    <text evidence="1">Belongs to the plant acyltransferase family.</text>
</comment>
<dbReference type="PANTHER" id="PTHR31642:SF299">
    <property type="entry name" value="OS02G0653400 PROTEIN"/>
    <property type="match status" value="1"/>
</dbReference>
<dbReference type="STRING" id="4565.A0A3B6PTS4"/>
<dbReference type="Pfam" id="PF02458">
    <property type="entry name" value="Transferase"/>
    <property type="match status" value="1"/>
</dbReference>
<dbReference type="InterPro" id="IPR050317">
    <property type="entry name" value="Plant_Fungal_Acyltransferase"/>
</dbReference>
<dbReference type="PANTHER" id="PTHR31642">
    <property type="entry name" value="TRICHOTHECENE 3-O-ACETYLTRANSFERASE"/>
    <property type="match status" value="1"/>
</dbReference>
<gene>
    <name evidence="4" type="primary">LOC123135212</name>
</gene>
<dbReference type="OMA" id="FERPEIC"/>
<dbReference type="Gramene" id="TraesCS6B02G458000.1">
    <property type="protein sequence ID" value="TraesCS6B02G458000.1"/>
    <property type="gene ID" value="TraesCS6B02G458000"/>
</dbReference>
<dbReference type="Proteomes" id="UP000019116">
    <property type="component" value="Chromosome 6B"/>
</dbReference>
<dbReference type="RefSeq" id="XP_044410221.1">
    <property type="nucleotide sequence ID" value="XM_044554286.1"/>
</dbReference>
<evidence type="ECO:0000256" key="1">
    <source>
        <dbReference type="ARBA" id="ARBA00009861"/>
    </source>
</evidence>
<evidence type="ECO:0000256" key="3">
    <source>
        <dbReference type="ARBA" id="ARBA00023315"/>
    </source>
</evidence>
<evidence type="ECO:0000313" key="4">
    <source>
        <dbReference type="EnsemblPlants" id="TraesCS6B02G458000.1"/>
    </source>
</evidence>
<organism evidence="4">
    <name type="scientific">Triticum aestivum</name>
    <name type="common">Wheat</name>
    <dbReference type="NCBI Taxonomy" id="4565"/>
    <lineage>
        <taxon>Eukaryota</taxon>
        <taxon>Viridiplantae</taxon>
        <taxon>Streptophyta</taxon>
        <taxon>Embryophyta</taxon>
        <taxon>Tracheophyta</taxon>
        <taxon>Spermatophyta</taxon>
        <taxon>Magnoliopsida</taxon>
        <taxon>Liliopsida</taxon>
        <taxon>Poales</taxon>
        <taxon>Poaceae</taxon>
        <taxon>BOP clade</taxon>
        <taxon>Pooideae</taxon>
        <taxon>Triticodae</taxon>
        <taxon>Triticeae</taxon>
        <taxon>Triticinae</taxon>
        <taxon>Triticum</taxon>
    </lineage>
</organism>
<dbReference type="OrthoDB" id="756073at2759"/>
<proteinExistence type="inferred from homology"/>
<name>A0A3B6PTS4_WHEAT</name>
<reference evidence="4" key="2">
    <citation type="submission" date="2018-10" db="UniProtKB">
        <authorList>
            <consortium name="EnsemblPlants"/>
        </authorList>
    </citation>
    <scope>IDENTIFICATION</scope>
</reference>
<evidence type="ECO:0000313" key="5">
    <source>
        <dbReference type="Proteomes" id="UP000019116"/>
    </source>
</evidence>
<dbReference type="Gene3D" id="3.30.559.10">
    <property type="entry name" value="Chloramphenicol acetyltransferase-like domain"/>
    <property type="match status" value="1"/>
</dbReference>
<dbReference type="GO" id="GO:0016747">
    <property type="term" value="F:acyltransferase activity, transferring groups other than amino-acyl groups"/>
    <property type="evidence" value="ECO:0000318"/>
    <property type="project" value="GO_Central"/>
</dbReference>
<dbReference type="EnsemblPlants" id="TraesCS6B02G458000.1">
    <property type="protein sequence ID" value="TraesCS6B02G458000.1"/>
    <property type="gene ID" value="TraesCS6B02G458000"/>
</dbReference>
<evidence type="ECO:0000256" key="2">
    <source>
        <dbReference type="ARBA" id="ARBA00022679"/>
    </source>
</evidence>
<dbReference type="AlphaFoldDB" id="A0A3B6PTS4"/>
<reference evidence="4" key="1">
    <citation type="submission" date="2018-08" db="EMBL/GenBank/DDBJ databases">
        <authorList>
            <person name="Rossello M."/>
        </authorList>
    </citation>
    <scope>NUCLEOTIDE SEQUENCE [LARGE SCALE GENOMIC DNA]</scope>
    <source>
        <strain evidence="4">cv. Chinese Spring</strain>
    </source>
</reference>
<keyword evidence="2" id="KW-0808">Transferase</keyword>
<keyword evidence="5" id="KW-1185">Reference proteome</keyword>
<dbReference type="GeneID" id="123135212"/>